<protein>
    <recommendedName>
        <fullName evidence="4">Aldehyde dehydrogenase</fullName>
    </recommendedName>
</protein>
<evidence type="ECO:0000256" key="3">
    <source>
        <dbReference type="ARBA" id="ARBA00023027"/>
    </source>
</evidence>
<dbReference type="CDD" id="cd07136">
    <property type="entry name" value="ALDH_YwdH-P39616"/>
    <property type="match status" value="1"/>
</dbReference>
<evidence type="ECO:0000313" key="9">
    <source>
        <dbReference type="EMBL" id="KAB1159471.1"/>
    </source>
</evidence>
<dbReference type="SUPFAM" id="SSF53720">
    <property type="entry name" value="ALDH-like"/>
    <property type="match status" value="1"/>
</dbReference>
<evidence type="ECO:0000256" key="5">
    <source>
        <dbReference type="PIRSR" id="PIRSR036492-1"/>
    </source>
</evidence>
<dbReference type="GO" id="GO:0005737">
    <property type="term" value="C:cytoplasm"/>
    <property type="evidence" value="ECO:0007669"/>
    <property type="project" value="TreeGrafter"/>
</dbReference>
<dbReference type="PANTHER" id="PTHR43570">
    <property type="entry name" value="ALDEHYDE DEHYDROGENASE"/>
    <property type="match status" value="1"/>
</dbReference>
<keyword evidence="2 4" id="KW-0560">Oxidoreductase</keyword>
<dbReference type="InterPro" id="IPR015590">
    <property type="entry name" value="Aldehyde_DH_dom"/>
</dbReference>
<comment type="caution">
    <text evidence="9">The sequence shown here is derived from an EMBL/GenBank/DDBJ whole genome shotgun (WGS) entry which is preliminary data.</text>
</comment>
<evidence type="ECO:0000256" key="6">
    <source>
        <dbReference type="PROSITE-ProRule" id="PRU10007"/>
    </source>
</evidence>
<evidence type="ECO:0000256" key="1">
    <source>
        <dbReference type="ARBA" id="ARBA00009986"/>
    </source>
</evidence>
<dbReference type="OrthoDB" id="9762913at2"/>
<dbReference type="GO" id="GO:0006081">
    <property type="term" value="P:aldehyde metabolic process"/>
    <property type="evidence" value="ECO:0007669"/>
    <property type="project" value="InterPro"/>
</dbReference>
<feature type="active site" evidence="5">
    <location>
        <position position="256"/>
    </location>
</feature>
<dbReference type="Pfam" id="PF00171">
    <property type="entry name" value="Aldedh"/>
    <property type="match status" value="1"/>
</dbReference>
<organism evidence="9 10">
    <name type="scientific">Tenacibaculum aiptasiae</name>
    <dbReference type="NCBI Taxonomy" id="426481"/>
    <lineage>
        <taxon>Bacteria</taxon>
        <taxon>Pseudomonadati</taxon>
        <taxon>Bacteroidota</taxon>
        <taxon>Flavobacteriia</taxon>
        <taxon>Flavobacteriales</taxon>
        <taxon>Flavobacteriaceae</taxon>
        <taxon>Tenacibaculum</taxon>
    </lineage>
</organism>
<dbReference type="AlphaFoldDB" id="A0A7J5APE0"/>
<evidence type="ECO:0000313" key="10">
    <source>
        <dbReference type="Proteomes" id="UP000467305"/>
    </source>
</evidence>
<dbReference type="InterPro" id="IPR016161">
    <property type="entry name" value="Ald_DH/histidinol_DH"/>
</dbReference>
<dbReference type="InterPro" id="IPR016163">
    <property type="entry name" value="Ald_DH_C"/>
</dbReference>
<dbReference type="EMBL" id="WAAU01000008">
    <property type="protein sequence ID" value="KAB1159471.1"/>
    <property type="molecule type" value="Genomic_DNA"/>
</dbReference>
<dbReference type="PROSITE" id="PS00687">
    <property type="entry name" value="ALDEHYDE_DEHYDR_GLU"/>
    <property type="match status" value="1"/>
</dbReference>
<dbReference type="Proteomes" id="UP000467305">
    <property type="component" value="Unassembled WGS sequence"/>
</dbReference>
<proteinExistence type="inferred from homology"/>
<dbReference type="InterPro" id="IPR012394">
    <property type="entry name" value="Aldehyde_DH_NAD(P)"/>
</dbReference>
<dbReference type="FunFam" id="3.40.309.10:FF:000003">
    <property type="entry name" value="Aldehyde dehydrogenase"/>
    <property type="match status" value="1"/>
</dbReference>
<dbReference type="InterPro" id="IPR016162">
    <property type="entry name" value="Ald_DH_N"/>
</dbReference>
<keyword evidence="3" id="KW-0520">NAD</keyword>
<dbReference type="Gene3D" id="3.40.605.10">
    <property type="entry name" value="Aldehyde Dehydrogenase, Chain A, domain 1"/>
    <property type="match status" value="1"/>
</dbReference>
<dbReference type="RefSeq" id="WP_150898690.1">
    <property type="nucleotide sequence ID" value="NZ_WAAU01000008.1"/>
</dbReference>
<gene>
    <name evidence="9" type="ORF">F7018_03930</name>
</gene>
<dbReference type="PIRSF" id="PIRSF036492">
    <property type="entry name" value="ALDH"/>
    <property type="match status" value="1"/>
</dbReference>
<dbReference type="PANTHER" id="PTHR43570:SF16">
    <property type="entry name" value="ALDEHYDE DEHYDROGENASE TYPE III, ISOFORM Q"/>
    <property type="match status" value="1"/>
</dbReference>
<keyword evidence="10" id="KW-1185">Reference proteome</keyword>
<dbReference type="Gene3D" id="3.40.309.10">
    <property type="entry name" value="Aldehyde Dehydrogenase, Chain A, domain 2"/>
    <property type="match status" value="1"/>
</dbReference>
<accession>A0A7J5APE0</accession>
<evidence type="ECO:0000256" key="4">
    <source>
        <dbReference type="PIRNR" id="PIRNR036492"/>
    </source>
</evidence>
<dbReference type="FunFam" id="3.40.605.10:FF:000004">
    <property type="entry name" value="Aldehyde dehydrogenase"/>
    <property type="match status" value="1"/>
</dbReference>
<evidence type="ECO:0000256" key="2">
    <source>
        <dbReference type="ARBA" id="ARBA00023002"/>
    </source>
</evidence>
<name>A0A7J5APE0_9FLAO</name>
<dbReference type="InterPro" id="IPR029510">
    <property type="entry name" value="Ald_DH_CS_GLU"/>
</dbReference>
<dbReference type="GO" id="GO:0004029">
    <property type="term" value="F:aldehyde dehydrogenase (NAD+) activity"/>
    <property type="evidence" value="ECO:0007669"/>
    <property type="project" value="TreeGrafter"/>
</dbReference>
<feature type="active site" evidence="5 6">
    <location>
        <position position="222"/>
    </location>
</feature>
<feature type="domain" description="Aldehyde dehydrogenase" evidence="8">
    <location>
        <begin position="13"/>
        <end position="437"/>
    </location>
</feature>
<sequence>MNTTIENKEYTFETEVNQLVANQRAYFNSNATRSLDFRLTQLKKLKALLLENEDAMHEAIFKDFGKSKYENQLTEFFPLIDEINISIKNLKKWMQHKSVKTNLLNFPAKSYLVPEPLGVTLVIGAWNFPYNLSLTPVVGSMAAGNTTILKPSELPEETSKIMAKIINENFDPNYLKVVEGAIPETTALLKQRYDKIFFTGSPMVGKIVNKAAAEHLTDVTLELGGKNPVIFHKDAALKTGVKRMIWSKFVNSGQLCIAPDYALVHKDVKEEFLKLAVKEIEKANFSAENNNFVQIINKRNFDRVVGLINPEKVYYGGTYDRDDRRIKPTILNNVSLDDAVMQEEIFGPILPVIEYETIDEAFELIKGIEKPLAAYLFSDSSSIKERFLHEIPFGSGGINDCVMQVTNPNIPFGGVGNSGMGRYHGKYSFECFSHFKGVLDKPTVIETNLKYYGYSEKQLKVIKALS</sequence>
<reference evidence="9 10" key="1">
    <citation type="submission" date="2019-09" db="EMBL/GenBank/DDBJ databases">
        <authorList>
            <person name="Cao W.R."/>
        </authorList>
    </citation>
    <scope>NUCLEOTIDE SEQUENCE [LARGE SCALE GENOMIC DNA]</scope>
    <source>
        <strain evidence="10">a4</strain>
    </source>
</reference>
<evidence type="ECO:0000256" key="7">
    <source>
        <dbReference type="RuleBase" id="RU003345"/>
    </source>
</evidence>
<comment type="similarity">
    <text evidence="1 4 7">Belongs to the aldehyde dehydrogenase family.</text>
</comment>
<evidence type="ECO:0000259" key="8">
    <source>
        <dbReference type="Pfam" id="PF00171"/>
    </source>
</evidence>